<dbReference type="Proteomes" id="UP000325945">
    <property type="component" value="Unassembled WGS sequence"/>
</dbReference>
<dbReference type="InterPro" id="IPR046357">
    <property type="entry name" value="PPIase_dom_sf"/>
</dbReference>
<dbReference type="GO" id="GO:0003755">
    <property type="term" value="F:peptidyl-prolyl cis-trans isomerase activity"/>
    <property type="evidence" value="ECO:0007669"/>
    <property type="project" value="UniProtKB-KW"/>
</dbReference>
<accession>A0A5N6XDX5</accession>
<dbReference type="EC" id="5.2.1.8" evidence="6"/>
<keyword evidence="9" id="KW-1185">Reference proteome</keyword>
<dbReference type="SUPFAM" id="SSF54534">
    <property type="entry name" value="FKBP-like"/>
    <property type="match status" value="1"/>
</dbReference>
<evidence type="ECO:0000256" key="1">
    <source>
        <dbReference type="ARBA" id="ARBA00000971"/>
    </source>
</evidence>
<dbReference type="EMBL" id="ML741773">
    <property type="protein sequence ID" value="KAE8330566.1"/>
    <property type="molecule type" value="Genomic_DNA"/>
</dbReference>
<comment type="catalytic activity">
    <reaction evidence="1 6">
        <text>[protein]-peptidylproline (omega=180) = [protein]-peptidylproline (omega=0)</text>
        <dbReference type="Rhea" id="RHEA:16237"/>
        <dbReference type="Rhea" id="RHEA-COMP:10747"/>
        <dbReference type="Rhea" id="RHEA-COMP:10748"/>
        <dbReference type="ChEBI" id="CHEBI:83833"/>
        <dbReference type="ChEBI" id="CHEBI:83834"/>
        <dbReference type="EC" id="5.2.1.8"/>
    </reaction>
</comment>
<proteinExistence type="inferred from homology"/>
<dbReference type="InterPro" id="IPR050689">
    <property type="entry name" value="FKBP-type_PPIase"/>
</dbReference>
<sequence>MGVTKTLIAPGDGKTFPEKQDEIAMDYRGWLEDLSKPDHKGESFDNSYDRGQPLKTDIGIGRVIKGWDEAVPQMSLGEKALLTITGDYAYGARGFPGLIPPNATLLFEVHLVAIKRKGSGTVLKA</sequence>
<keyword evidence="3 6" id="KW-0697">Rotamase</keyword>
<dbReference type="FunFam" id="3.10.50.40:FF:000025">
    <property type="entry name" value="Peptidylprolyl isomerase"/>
    <property type="match status" value="1"/>
</dbReference>
<dbReference type="GO" id="GO:0005737">
    <property type="term" value="C:cytoplasm"/>
    <property type="evidence" value="ECO:0007669"/>
    <property type="project" value="TreeGrafter"/>
</dbReference>
<dbReference type="Gene3D" id="3.10.50.40">
    <property type="match status" value="1"/>
</dbReference>
<gene>
    <name evidence="8" type="ORF">BDV39DRAFT_170361</name>
</gene>
<protein>
    <recommendedName>
        <fullName evidence="6">peptidylprolyl isomerase</fullName>
        <ecNumber evidence="6">5.2.1.8</ecNumber>
    </recommendedName>
</protein>
<keyword evidence="4 6" id="KW-0413">Isomerase</keyword>
<evidence type="ECO:0000256" key="2">
    <source>
        <dbReference type="ARBA" id="ARBA00002388"/>
    </source>
</evidence>
<dbReference type="PROSITE" id="PS50059">
    <property type="entry name" value="FKBP_PPIASE"/>
    <property type="match status" value="1"/>
</dbReference>
<dbReference type="Pfam" id="PF00254">
    <property type="entry name" value="FKBP_C"/>
    <property type="match status" value="1"/>
</dbReference>
<dbReference type="PANTHER" id="PTHR10516:SF443">
    <property type="entry name" value="FK506-BINDING PROTEIN 59-RELATED"/>
    <property type="match status" value="1"/>
</dbReference>
<organism evidence="8 9">
    <name type="scientific">Aspergillus sergii</name>
    <dbReference type="NCBI Taxonomy" id="1034303"/>
    <lineage>
        <taxon>Eukaryota</taxon>
        <taxon>Fungi</taxon>
        <taxon>Dikarya</taxon>
        <taxon>Ascomycota</taxon>
        <taxon>Pezizomycotina</taxon>
        <taxon>Eurotiomycetes</taxon>
        <taxon>Eurotiomycetidae</taxon>
        <taxon>Eurotiales</taxon>
        <taxon>Aspergillaceae</taxon>
        <taxon>Aspergillus</taxon>
        <taxon>Aspergillus subgen. Circumdati</taxon>
    </lineage>
</organism>
<evidence type="ECO:0000256" key="3">
    <source>
        <dbReference type="ARBA" id="ARBA00023110"/>
    </source>
</evidence>
<reference evidence="9" key="1">
    <citation type="submission" date="2019-04" db="EMBL/GenBank/DDBJ databases">
        <title>Friends and foes A comparative genomics studyof 23 Aspergillus species from section Flavi.</title>
        <authorList>
            <consortium name="DOE Joint Genome Institute"/>
            <person name="Kjaerbolling I."/>
            <person name="Vesth T."/>
            <person name="Frisvad J.C."/>
            <person name="Nybo J.L."/>
            <person name="Theobald S."/>
            <person name="Kildgaard S."/>
            <person name="Isbrandt T."/>
            <person name="Kuo A."/>
            <person name="Sato A."/>
            <person name="Lyhne E.K."/>
            <person name="Kogle M.E."/>
            <person name="Wiebenga A."/>
            <person name="Kun R.S."/>
            <person name="Lubbers R.J."/>
            <person name="Makela M.R."/>
            <person name="Barry K."/>
            <person name="Chovatia M."/>
            <person name="Clum A."/>
            <person name="Daum C."/>
            <person name="Haridas S."/>
            <person name="He G."/>
            <person name="LaButti K."/>
            <person name="Lipzen A."/>
            <person name="Mondo S."/>
            <person name="Riley R."/>
            <person name="Salamov A."/>
            <person name="Simmons B.A."/>
            <person name="Magnuson J.K."/>
            <person name="Henrissat B."/>
            <person name="Mortensen U.H."/>
            <person name="Larsen T.O."/>
            <person name="Devries R.P."/>
            <person name="Grigoriev I.V."/>
            <person name="Machida M."/>
            <person name="Baker S.E."/>
            <person name="Andersen M.R."/>
        </authorList>
    </citation>
    <scope>NUCLEOTIDE SEQUENCE [LARGE SCALE GENOMIC DNA]</scope>
    <source>
        <strain evidence="9">CBS 130017</strain>
    </source>
</reference>
<dbReference type="InterPro" id="IPR001179">
    <property type="entry name" value="PPIase_FKBP_dom"/>
</dbReference>
<dbReference type="PANTHER" id="PTHR10516">
    <property type="entry name" value="PEPTIDYL-PROLYL CIS-TRANS ISOMERASE"/>
    <property type="match status" value="1"/>
</dbReference>
<feature type="domain" description="PPIase FKBP-type" evidence="7">
    <location>
        <begin position="20"/>
        <end position="115"/>
    </location>
</feature>
<evidence type="ECO:0000256" key="5">
    <source>
        <dbReference type="ARBA" id="ARBA00038106"/>
    </source>
</evidence>
<comment type="function">
    <text evidence="2">PPIases accelerate the folding of proteins. It catalyzes the cis-trans isomerization of proline imidic peptide bonds in oligopeptides.</text>
</comment>
<evidence type="ECO:0000256" key="6">
    <source>
        <dbReference type="PROSITE-ProRule" id="PRU00277"/>
    </source>
</evidence>
<evidence type="ECO:0000259" key="7">
    <source>
        <dbReference type="PROSITE" id="PS50059"/>
    </source>
</evidence>
<evidence type="ECO:0000256" key="4">
    <source>
        <dbReference type="ARBA" id="ARBA00023235"/>
    </source>
</evidence>
<comment type="similarity">
    <text evidence="5">Belongs to the FKBP-type PPIase family. FKBP1 subfamily.</text>
</comment>
<evidence type="ECO:0000313" key="8">
    <source>
        <dbReference type="EMBL" id="KAE8330566.1"/>
    </source>
</evidence>
<evidence type="ECO:0000313" key="9">
    <source>
        <dbReference type="Proteomes" id="UP000325945"/>
    </source>
</evidence>
<dbReference type="AlphaFoldDB" id="A0A5N6XDX5"/>
<name>A0A5N6XDX5_9EURO</name>